<reference evidence="2 3" key="1">
    <citation type="submission" date="2019-12" db="EMBL/GenBank/DDBJ databases">
        <authorList>
            <person name="Reyes-Prieto M."/>
        </authorList>
    </citation>
    <scope>NUCLEOTIDE SEQUENCE [LARGE SCALE GENOMIC DNA]</scope>
    <source>
        <strain evidence="2">HF14-78462</strain>
    </source>
</reference>
<dbReference type="PANTHER" id="PTHR31527">
    <property type="entry name" value="RE64534P"/>
    <property type="match status" value="1"/>
</dbReference>
<protein>
    <recommendedName>
        <fullName evidence="1">DUF1989 domain-containing protein</fullName>
    </recommendedName>
</protein>
<dbReference type="InterPro" id="IPR018959">
    <property type="entry name" value="DUF1989"/>
</dbReference>
<dbReference type="PANTHER" id="PTHR31527:SF0">
    <property type="entry name" value="RE64534P"/>
    <property type="match status" value="1"/>
</dbReference>
<accession>A0A5S9N7T8</accession>
<dbReference type="Pfam" id="PF09347">
    <property type="entry name" value="DUF1989"/>
    <property type="match status" value="1"/>
</dbReference>
<evidence type="ECO:0000313" key="3">
    <source>
        <dbReference type="Proteomes" id="UP000433050"/>
    </source>
</evidence>
<dbReference type="EMBL" id="CACSAS010000001">
    <property type="protein sequence ID" value="CAA0086045.1"/>
    <property type="molecule type" value="Genomic_DNA"/>
</dbReference>
<keyword evidence="3" id="KW-1185">Reference proteome</keyword>
<organism evidence="2 3">
    <name type="scientific">Starkeya nomas</name>
    <dbReference type="NCBI Taxonomy" id="2666134"/>
    <lineage>
        <taxon>Bacteria</taxon>
        <taxon>Pseudomonadati</taxon>
        <taxon>Pseudomonadota</taxon>
        <taxon>Alphaproteobacteria</taxon>
        <taxon>Hyphomicrobiales</taxon>
        <taxon>Xanthobacteraceae</taxon>
        <taxon>Starkeya</taxon>
    </lineage>
</organism>
<evidence type="ECO:0000313" key="2">
    <source>
        <dbReference type="EMBL" id="CAA0086045.1"/>
    </source>
</evidence>
<evidence type="ECO:0000259" key="1">
    <source>
        <dbReference type="Pfam" id="PF09347"/>
    </source>
</evidence>
<name>A0A5S9N7T8_9HYPH</name>
<sequence>MDYHLDESFVLPAGFGKAVRLKAGQRLKLTNPRGTQAVDFWAFSQRDIFEFTSMDNFRSFHSTVYVTKDTPLVSTRRRPLVSIVEDTSSGRHDTLLCACNADIYRQLGVEGYHRSCADNMHEGLGELGITLPFTPAPANFFMCVDVRADGSLDRLLPASKPGAHVLLQAEDDIVMAFSCCPQDITPINGEARTPHDCLIDIFSPATGRA</sequence>
<dbReference type="AlphaFoldDB" id="A0A5S9N7T8"/>
<feature type="domain" description="DUF1989" evidence="1">
    <location>
        <begin position="10"/>
        <end position="174"/>
    </location>
</feature>
<gene>
    <name evidence="2" type="ORF">STARVERO_00134</name>
</gene>
<proteinExistence type="predicted"/>
<dbReference type="Proteomes" id="UP000433050">
    <property type="component" value="Unassembled WGS sequence"/>
</dbReference>
<dbReference type="RefSeq" id="WP_144341922.1">
    <property type="nucleotide sequence ID" value="NZ_CACSAS010000001.1"/>
</dbReference>